<dbReference type="KEGG" id="sre:PTSG_04304"/>
<dbReference type="OrthoDB" id="8123449at2759"/>
<dbReference type="SMART" id="SM00360">
    <property type="entry name" value="RRM"/>
    <property type="match status" value="3"/>
</dbReference>
<dbReference type="InterPro" id="IPR029123">
    <property type="entry name" value="RBM39_linker"/>
</dbReference>
<dbReference type="FunCoup" id="F2U767">
    <property type="interactions" value="1686"/>
</dbReference>
<feature type="domain" description="RRM" evidence="6">
    <location>
        <begin position="429"/>
        <end position="513"/>
    </location>
</feature>
<dbReference type="SUPFAM" id="SSF54928">
    <property type="entry name" value="RNA-binding domain, RBD"/>
    <property type="match status" value="3"/>
</dbReference>
<feature type="region of interest" description="Disordered" evidence="5">
    <location>
        <begin position="1"/>
        <end position="148"/>
    </location>
</feature>
<dbReference type="InterPro" id="IPR012677">
    <property type="entry name" value="Nucleotide-bd_a/b_plait_sf"/>
</dbReference>
<keyword evidence="3 4" id="KW-0694">RNA-binding</keyword>
<dbReference type="Gene3D" id="3.30.70.330">
    <property type="match status" value="3"/>
</dbReference>
<dbReference type="eggNOG" id="KOG0147">
    <property type="taxonomic scope" value="Eukaryota"/>
</dbReference>
<keyword evidence="8" id="KW-1185">Reference proteome</keyword>
<dbReference type="GO" id="GO:0006397">
    <property type="term" value="P:mRNA processing"/>
    <property type="evidence" value="ECO:0007669"/>
    <property type="project" value="InterPro"/>
</dbReference>
<dbReference type="OMA" id="GRDNDKG"/>
<feature type="domain" description="RRM" evidence="6">
    <location>
        <begin position="151"/>
        <end position="229"/>
    </location>
</feature>
<dbReference type="STRING" id="946362.F2U767"/>
<evidence type="ECO:0000313" key="8">
    <source>
        <dbReference type="Proteomes" id="UP000007799"/>
    </source>
</evidence>
<accession>F2U767</accession>
<sequence>MADLDAVEAMLDGDLKQKKTAETPAQKTEDERGERAEEHNNSDRRRSRSPERRHSRSIERRRSRSPERRRTRSPGRRHRRSRSPRRRRTPSRSRSRSPSPHHRRYRRRSRTPPRYRRRRTPPYYRRRHRRSRSPGRRHRSPGASNVDRDARTVTCLQLHRTCTAEDLGQFLEEKAGKLVSCRIVRDRNTGRSKGIAYAEFEDESSVTVALSLTGQRLKGAPLVVMPTMAERNRQAAEKAKQEQLARTRVIVENLPEKIEDEEALEKLFARFGRVKKGVLTKDQFGRPLGYGYVVFGFAKDAKEAVTGMNGQAIDDKVLKVTLAVDASPQLASQVNLDTQPKPNLPLPQPNRPNFRPNMSMPLGQAPAVPAVVPPISRPPLPMMAPLMPAPPMRPPGVPGQVPAITPMPMSQPTQPQPSLPGGVSQMPTNFLKLSNMFDPAAETDPDWHEDVRDEVLEASTKYGPVFHIFVDKTAPQGQVFLKFKDSVASAQAYQAMNGRLFDGRTVKAEYMKETFYTTRFLDAADANTPLTVTPADDDAAE</sequence>
<dbReference type="Proteomes" id="UP000007799">
    <property type="component" value="Unassembled WGS sequence"/>
</dbReference>
<dbReference type="RefSeq" id="XP_004995203.1">
    <property type="nucleotide sequence ID" value="XM_004995146.1"/>
</dbReference>
<dbReference type="GO" id="GO:0003723">
    <property type="term" value="F:RNA binding"/>
    <property type="evidence" value="ECO:0007669"/>
    <property type="project" value="UniProtKB-UniRule"/>
</dbReference>
<dbReference type="SMART" id="SM00361">
    <property type="entry name" value="RRM_1"/>
    <property type="match status" value="2"/>
</dbReference>
<keyword evidence="2" id="KW-0677">Repeat</keyword>
<feature type="domain" description="RRM" evidence="6">
    <location>
        <begin position="247"/>
        <end position="325"/>
    </location>
</feature>
<protein>
    <recommendedName>
        <fullName evidence="6">RRM domain-containing protein</fullName>
    </recommendedName>
</protein>
<evidence type="ECO:0000256" key="4">
    <source>
        <dbReference type="PROSITE-ProRule" id="PRU00176"/>
    </source>
</evidence>
<feature type="compositionally biased region" description="Basic residues" evidence="5">
    <location>
        <begin position="69"/>
        <end position="140"/>
    </location>
</feature>
<name>F2U767_SALR5</name>
<dbReference type="PANTHER" id="PTHR48036">
    <property type="entry name" value="SPLICING FACTOR (PAD-1), PUTATIVE (AFU_ORTHOLOGUE AFUA_1G15810)-RELATED"/>
    <property type="match status" value="1"/>
</dbReference>
<dbReference type="InterPro" id="IPR006509">
    <property type="entry name" value="RBM39_SF"/>
</dbReference>
<evidence type="ECO:0000313" key="7">
    <source>
        <dbReference type="EMBL" id="EGD83699.1"/>
    </source>
</evidence>
<evidence type="ECO:0000256" key="5">
    <source>
        <dbReference type="SAM" id="MobiDB-lite"/>
    </source>
</evidence>
<evidence type="ECO:0000256" key="3">
    <source>
        <dbReference type="ARBA" id="ARBA00022884"/>
    </source>
</evidence>
<keyword evidence="1" id="KW-0597">Phosphoprotein</keyword>
<dbReference type="GO" id="GO:0005634">
    <property type="term" value="C:nucleus"/>
    <property type="evidence" value="ECO:0007669"/>
    <property type="project" value="InterPro"/>
</dbReference>
<dbReference type="Pfam" id="PF15519">
    <property type="entry name" value="RBM39linker"/>
    <property type="match status" value="1"/>
</dbReference>
<dbReference type="CDD" id="cd12285">
    <property type="entry name" value="RRM3_RBM39_like"/>
    <property type="match status" value="1"/>
</dbReference>
<reference evidence="7" key="1">
    <citation type="submission" date="2009-08" db="EMBL/GenBank/DDBJ databases">
        <title>Annotation of Salpingoeca rosetta.</title>
        <authorList>
            <consortium name="The Broad Institute Genome Sequencing Platform"/>
            <person name="Russ C."/>
            <person name="Cuomo C."/>
            <person name="Burger G."/>
            <person name="Gray M.W."/>
            <person name="Holland P.W.H."/>
            <person name="King N."/>
            <person name="Lang F.B.F."/>
            <person name="Roger A.J."/>
            <person name="Ruiz-Trillo I."/>
            <person name="Young S.K."/>
            <person name="Zeng Q."/>
            <person name="Gargeya S."/>
            <person name="Alvarado L."/>
            <person name="Berlin A."/>
            <person name="Chapman S.B."/>
            <person name="Chen Z."/>
            <person name="Freedman E."/>
            <person name="Gellesch M."/>
            <person name="Goldberg J."/>
            <person name="Griggs A."/>
            <person name="Gujja S."/>
            <person name="Heilman E."/>
            <person name="Heiman D."/>
            <person name="Howarth C."/>
            <person name="Mehta T."/>
            <person name="Neiman D."/>
            <person name="Pearson M."/>
            <person name="Roberts A."/>
            <person name="Saif S."/>
            <person name="Shea T."/>
            <person name="Shenoy N."/>
            <person name="Sisk P."/>
            <person name="Stolte C."/>
            <person name="Sykes S."/>
            <person name="White J."/>
            <person name="Yandava C."/>
            <person name="Haas B."/>
            <person name="Nusbaum C."/>
            <person name="Birren B."/>
        </authorList>
    </citation>
    <scope>NUCLEOTIDE SEQUENCE [LARGE SCALE GENOMIC DNA]</scope>
    <source>
        <strain evidence="7">ATCC 50818</strain>
    </source>
</reference>
<dbReference type="InterPro" id="IPR035979">
    <property type="entry name" value="RBD_domain_sf"/>
</dbReference>
<evidence type="ECO:0000256" key="2">
    <source>
        <dbReference type="ARBA" id="ARBA00022737"/>
    </source>
</evidence>
<evidence type="ECO:0000256" key="1">
    <source>
        <dbReference type="ARBA" id="ARBA00022553"/>
    </source>
</evidence>
<dbReference type="InParanoid" id="F2U767"/>
<dbReference type="EMBL" id="GL832963">
    <property type="protein sequence ID" value="EGD83699.1"/>
    <property type="molecule type" value="Genomic_DNA"/>
</dbReference>
<dbReference type="Pfam" id="PF00076">
    <property type="entry name" value="RRM_1"/>
    <property type="match status" value="3"/>
</dbReference>
<dbReference type="GeneID" id="16075783"/>
<dbReference type="InterPro" id="IPR003954">
    <property type="entry name" value="RRM_euk-type"/>
</dbReference>
<dbReference type="NCBIfam" id="TIGR01622">
    <property type="entry name" value="SF-CC1"/>
    <property type="match status" value="1"/>
</dbReference>
<dbReference type="PROSITE" id="PS50102">
    <property type="entry name" value="RRM"/>
    <property type="match status" value="3"/>
</dbReference>
<dbReference type="CDD" id="cd00590">
    <property type="entry name" value="RRM_SF"/>
    <property type="match status" value="1"/>
</dbReference>
<feature type="compositionally biased region" description="Basic and acidic residues" evidence="5">
    <location>
        <begin position="13"/>
        <end position="68"/>
    </location>
</feature>
<organism evidence="8">
    <name type="scientific">Salpingoeca rosetta (strain ATCC 50818 / BSB-021)</name>
    <dbReference type="NCBI Taxonomy" id="946362"/>
    <lineage>
        <taxon>Eukaryota</taxon>
        <taxon>Choanoflagellata</taxon>
        <taxon>Craspedida</taxon>
        <taxon>Salpingoecidae</taxon>
        <taxon>Salpingoeca</taxon>
    </lineage>
</organism>
<gene>
    <name evidence="7" type="ORF">PTSG_04304</name>
</gene>
<proteinExistence type="predicted"/>
<dbReference type="InterPro" id="IPR000504">
    <property type="entry name" value="RRM_dom"/>
</dbReference>
<evidence type="ECO:0000259" key="6">
    <source>
        <dbReference type="PROSITE" id="PS50102"/>
    </source>
</evidence>
<dbReference type="AlphaFoldDB" id="F2U767"/>